<feature type="chain" id="PRO_5020426835" evidence="1">
    <location>
        <begin position="23"/>
        <end position="95"/>
    </location>
</feature>
<proteinExistence type="predicted"/>
<dbReference type="Proteomes" id="UP000295438">
    <property type="component" value="Unassembled WGS sequence"/>
</dbReference>
<organism evidence="2 3">
    <name type="scientific">Algoriphagus formosus</name>
    <dbReference type="NCBI Taxonomy" id="2007308"/>
    <lineage>
        <taxon>Bacteria</taxon>
        <taxon>Pseudomonadati</taxon>
        <taxon>Bacteroidota</taxon>
        <taxon>Cytophagia</taxon>
        <taxon>Cytophagales</taxon>
        <taxon>Cyclobacteriaceae</taxon>
        <taxon>Algoriphagus</taxon>
    </lineage>
</organism>
<name>A0A4R5V8I3_9BACT</name>
<gene>
    <name evidence="2" type="ORF">E1898_04325</name>
</gene>
<feature type="signal peptide" evidence="1">
    <location>
        <begin position="1"/>
        <end position="22"/>
    </location>
</feature>
<dbReference type="AlphaFoldDB" id="A0A4R5V8I3"/>
<reference evidence="2 3" key="1">
    <citation type="submission" date="2019-03" db="EMBL/GenBank/DDBJ databases">
        <title>Algoriphagus aquimaris sp. nov., isolated form marine sediment in Pohang, Korea.</title>
        <authorList>
            <person name="Kim J."/>
            <person name="Yoon S.-H."/>
            <person name="Lee S.-S."/>
        </authorList>
    </citation>
    <scope>NUCLEOTIDE SEQUENCE [LARGE SCALE GENOMIC DNA]</scope>
    <source>
        <strain evidence="2 3">F21</strain>
    </source>
</reference>
<comment type="caution">
    <text evidence="2">The sequence shown here is derived from an EMBL/GenBank/DDBJ whole genome shotgun (WGS) entry which is preliminary data.</text>
</comment>
<evidence type="ECO:0000256" key="1">
    <source>
        <dbReference type="SAM" id="SignalP"/>
    </source>
</evidence>
<evidence type="ECO:0000313" key="2">
    <source>
        <dbReference type="EMBL" id="TDK47905.1"/>
    </source>
</evidence>
<dbReference type="EMBL" id="SMUW01000028">
    <property type="protein sequence ID" value="TDK47905.1"/>
    <property type="molecule type" value="Genomic_DNA"/>
</dbReference>
<dbReference type="RefSeq" id="WP_133389976.1">
    <property type="nucleotide sequence ID" value="NZ_SMUW01000028.1"/>
</dbReference>
<keyword evidence="1" id="KW-0732">Signal</keyword>
<protein>
    <submittedName>
        <fullName evidence="2">Uncharacterized protein</fullName>
    </submittedName>
</protein>
<accession>A0A4R5V8I3</accession>
<sequence length="95" mass="10359">MNKLRKLLPAVALLLGASLAMAMNFAHNPEVRYAEDPAPGTEIWYDLTDVTPGPNTYECNQSVQETCSFEDPMLTADEVESGEFIKNGSLPLATP</sequence>
<keyword evidence="3" id="KW-1185">Reference proteome</keyword>
<evidence type="ECO:0000313" key="3">
    <source>
        <dbReference type="Proteomes" id="UP000295438"/>
    </source>
</evidence>